<keyword evidence="3" id="KW-1185">Reference proteome</keyword>
<feature type="chain" id="PRO_5047021638" description="TIGR03067 domain-containing protein" evidence="1">
    <location>
        <begin position="28"/>
        <end position="135"/>
    </location>
</feature>
<dbReference type="Proteomes" id="UP001223743">
    <property type="component" value="Unassembled WGS sequence"/>
</dbReference>
<name>A0ABU0MA94_9HYPH</name>
<evidence type="ECO:0000256" key="1">
    <source>
        <dbReference type="SAM" id="SignalP"/>
    </source>
</evidence>
<organism evidence="2 3">
    <name type="scientific">Kaistia geumhonensis</name>
    <dbReference type="NCBI Taxonomy" id="410839"/>
    <lineage>
        <taxon>Bacteria</taxon>
        <taxon>Pseudomonadati</taxon>
        <taxon>Pseudomonadota</taxon>
        <taxon>Alphaproteobacteria</taxon>
        <taxon>Hyphomicrobiales</taxon>
        <taxon>Kaistiaceae</taxon>
        <taxon>Kaistia</taxon>
    </lineage>
</organism>
<accession>A0ABU0MA94</accession>
<evidence type="ECO:0000313" key="2">
    <source>
        <dbReference type="EMBL" id="MDQ0517900.1"/>
    </source>
</evidence>
<keyword evidence="1" id="KW-0732">Signal</keyword>
<protein>
    <recommendedName>
        <fullName evidence="4">TIGR03067 domain-containing protein</fullName>
    </recommendedName>
</protein>
<sequence>MKMTVKTPNLFLVATLFATLATAPALAQETPSLTGAWKGSSDFIGKQSGFMTGDVTITITEQQGRSFRAKVSYPSEKGEFSEDLIGTVTPDGKGVFLVDDDGVHLGTLAGDTLDVCYLETGDDAMAACSRLTRQP</sequence>
<gene>
    <name evidence="2" type="ORF">QO015_003513</name>
</gene>
<reference evidence="2 3" key="1">
    <citation type="submission" date="2023-07" db="EMBL/GenBank/DDBJ databases">
        <title>Genomic Encyclopedia of Type Strains, Phase IV (KMG-IV): sequencing the most valuable type-strain genomes for metagenomic binning, comparative biology and taxonomic classification.</title>
        <authorList>
            <person name="Goeker M."/>
        </authorList>
    </citation>
    <scope>NUCLEOTIDE SEQUENCE [LARGE SCALE GENOMIC DNA]</scope>
    <source>
        <strain evidence="2 3">B1-1</strain>
    </source>
</reference>
<dbReference type="EMBL" id="JAUSWJ010000001">
    <property type="protein sequence ID" value="MDQ0517900.1"/>
    <property type="molecule type" value="Genomic_DNA"/>
</dbReference>
<feature type="signal peptide" evidence="1">
    <location>
        <begin position="1"/>
        <end position="27"/>
    </location>
</feature>
<proteinExistence type="predicted"/>
<evidence type="ECO:0000313" key="3">
    <source>
        <dbReference type="Proteomes" id="UP001223743"/>
    </source>
</evidence>
<dbReference type="RefSeq" id="WP_266282586.1">
    <property type="nucleotide sequence ID" value="NZ_JAPKNF010000002.1"/>
</dbReference>
<comment type="caution">
    <text evidence="2">The sequence shown here is derived from an EMBL/GenBank/DDBJ whole genome shotgun (WGS) entry which is preliminary data.</text>
</comment>
<evidence type="ECO:0008006" key="4">
    <source>
        <dbReference type="Google" id="ProtNLM"/>
    </source>
</evidence>